<dbReference type="EMBL" id="PZZL01000001">
    <property type="protein sequence ID" value="PTM61916.1"/>
    <property type="molecule type" value="Genomic_DNA"/>
</dbReference>
<keyword evidence="2" id="KW-1185">Reference proteome</keyword>
<protein>
    <submittedName>
        <fullName evidence="1">Uncharacterized protein</fullName>
    </submittedName>
</protein>
<reference evidence="1 2" key="1">
    <citation type="submission" date="2018-04" db="EMBL/GenBank/DDBJ databases">
        <title>Genomic Encyclopedia of Archaeal and Bacterial Type Strains, Phase II (KMG-II): from individual species to whole genera.</title>
        <authorList>
            <person name="Goeker M."/>
        </authorList>
    </citation>
    <scope>NUCLEOTIDE SEQUENCE [LARGE SCALE GENOMIC DNA]</scope>
    <source>
        <strain evidence="1 2">DSM 25521</strain>
    </source>
</reference>
<gene>
    <name evidence="1" type="ORF">C8P69_101589</name>
</gene>
<dbReference type="RefSeq" id="WP_108174351.1">
    <property type="nucleotide sequence ID" value="NZ_PZZL01000001.1"/>
</dbReference>
<dbReference type="AlphaFoldDB" id="A0A2T4ZIV0"/>
<organism evidence="1 2">
    <name type="scientific">Phreatobacter oligotrophus</name>
    <dbReference type="NCBI Taxonomy" id="1122261"/>
    <lineage>
        <taxon>Bacteria</taxon>
        <taxon>Pseudomonadati</taxon>
        <taxon>Pseudomonadota</taxon>
        <taxon>Alphaproteobacteria</taxon>
        <taxon>Hyphomicrobiales</taxon>
        <taxon>Phreatobacteraceae</taxon>
        <taxon>Phreatobacter</taxon>
    </lineage>
</organism>
<comment type="caution">
    <text evidence="1">The sequence shown here is derived from an EMBL/GenBank/DDBJ whole genome shotgun (WGS) entry which is preliminary data.</text>
</comment>
<sequence>MKMTAFTRAMLAARRQRRALVRQGYEEVPCPIMAMHNGGRMRERIVDVKISTDGHGLYVLTDARRDLALMEAEYGPRTKRSIL</sequence>
<evidence type="ECO:0000313" key="2">
    <source>
        <dbReference type="Proteomes" id="UP000241808"/>
    </source>
</evidence>
<dbReference type="Proteomes" id="UP000241808">
    <property type="component" value="Unassembled WGS sequence"/>
</dbReference>
<name>A0A2T4ZIV0_9HYPH</name>
<evidence type="ECO:0000313" key="1">
    <source>
        <dbReference type="EMBL" id="PTM61916.1"/>
    </source>
</evidence>
<accession>A0A2T4ZIV0</accession>
<proteinExistence type="predicted"/>